<dbReference type="AlphaFoldDB" id="A0A9D3YLS4"/>
<evidence type="ECO:0000313" key="1">
    <source>
        <dbReference type="EMBL" id="KAH3703154.1"/>
    </source>
</evidence>
<comment type="caution">
    <text evidence="1">The sequence shown here is derived from an EMBL/GenBank/DDBJ whole genome shotgun (WGS) entry which is preliminary data.</text>
</comment>
<keyword evidence="2" id="KW-1185">Reference proteome</keyword>
<accession>A0A9D3YLS4</accession>
<gene>
    <name evidence="1" type="ORF">DPMN_078184</name>
</gene>
<organism evidence="1 2">
    <name type="scientific">Dreissena polymorpha</name>
    <name type="common">Zebra mussel</name>
    <name type="synonym">Mytilus polymorpha</name>
    <dbReference type="NCBI Taxonomy" id="45954"/>
    <lineage>
        <taxon>Eukaryota</taxon>
        <taxon>Metazoa</taxon>
        <taxon>Spiralia</taxon>
        <taxon>Lophotrochozoa</taxon>
        <taxon>Mollusca</taxon>
        <taxon>Bivalvia</taxon>
        <taxon>Autobranchia</taxon>
        <taxon>Heteroconchia</taxon>
        <taxon>Euheterodonta</taxon>
        <taxon>Imparidentia</taxon>
        <taxon>Neoheterodontei</taxon>
        <taxon>Myida</taxon>
        <taxon>Dreissenoidea</taxon>
        <taxon>Dreissenidae</taxon>
        <taxon>Dreissena</taxon>
    </lineage>
</organism>
<reference evidence="1" key="2">
    <citation type="submission" date="2020-11" db="EMBL/GenBank/DDBJ databases">
        <authorList>
            <person name="McCartney M.A."/>
            <person name="Auch B."/>
            <person name="Kono T."/>
            <person name="Mallez S."/>
            <person name="Becker A."/>
            <person name="Gohl D.M."/>
            <person name="Silverstein K.A.T."/>
            <person name="Koren S."/>
            <person name="Bechman K.B."/>
            <person name="Herman A."/>
            <person name="Abrahante J.E."/>
            <person name="Garbe J."/>
        </authorList>
    </citation>
    <scope>NUCLEOTIDE SEQUENCE</scope>
    <source>
        <strain evidence="1">Duluth1</strain>
        <tissue evidence="1">Whole animal</tissue>
    </source>
</reference>
<dbReference type="Proteomes" id="UP000828390">
    <property type="component" value="Unassembled WGS sequence"/>
</dbReference>
<reference evidence="1" key="1">
    <citation type="journal article" date="2019" name="bioRxiv">
        <title>The Genome of the Zebra Mussel, Dreissena polymorpha: A Resource for Invasive Species Research.</title>
        <authorList>
            <person name="McCartney M.A."/>
            <person name="Auch B."/>
            <person name="Kono T."/>
            <person name="Mallez S."/>
            <person name="Zhang Y."/>
            <person name="Obille A."/>
            <person name="Becker A."/>
            <person name="Abrahante J.E."/>
            <person name="Garbe J."/>
            <person name="Badalamenti J.P."/>
            <person name="Herman A."/>
            <person name="Mangelson H."/>
            <person name="Liachko I."/>
            <person name="Sullivan S."/>
            <person name="Sone E.D."/>
            <person name="Koren S."/>
            <person name="Silverstein K.A.T."/>
            <person name="Beckman K.B."/>
            <person name="Gohl D.M."/>
        </authorList>
    </citation>
    <scope>NUCLEOTIDE SEQUENCE</scope>
    <source>
        <strain evidence="1">Duluth1</strain>
        <tissue evidence="1">Whole animal</tissue>
    </source>
</reference>
<sequence length="98" mass="10721">MTFYDGQTSVIRRVSVSATNVPNFVTIFKDVCKPRPFNAYVQTSLVTSPAGIPYNGALLALMEAKFLTDNHETWHTCSSQCAEHVSSVAEPPSDVIDV</sequence>
<dbReference type="EMBL" id="JAIWYP010000015">
    <property type="protein sequence ID" value="KAH3703154.1"/>
    <property type="molecule type" value="Genomic_DNA"/>
</dbReference>
<protein>
    <submittedName>
        <fullName evidence="1">Uncharacterized protein</fullName>
    </submittedName>
</protein>
<proteinExistence type="predicted"/>
<name>A0A9D3YLS4_DREPO</name>
<evidence type="ECO:0000313" key="2">
    <source>
        <dbReference type="Proteomes" id="UP000828390"/>
    </source>
</evidence>